<dbReference type="AlphaFoldDB" id="Q64JQ7"/>
<evidence type="ECO:0000256" key="7">
    <source>
        <dbReference type="ARBA" id="ARBA00022692"/>
    </source>
</evidence>
<evidence type="ECO:0000256" key="10">
    <source>
        <dbReference type="ARBA" id="ARBA00022982"/>
    </source>
</evidence>
<evidence type="ECO:0000256" key="14">
    <source>
        <dbReference type="ARBA" id="ARBA00023128"/>
    </source>
</evidence>
<feature type="transmembrane region" description="Helical" evidence="17">
    <location>
        <begin position="272"/>
        <end position="293"/>
    </location>
</feature>
<evidence type="ECO:0000256" key="11">
    <source>
        <dbReference type="ARBA" id="ARBA00022989"/>
    </source>
</evidence>
<proteinExistence type="inferred from homology"/>
<dbReference type="InterPro" id="IPR001750">
    <property type="entry name" value="ND/Mrp_TM"/>
</dbReference>
<keyword evidence="14 17" id="KW-0496">Mitochondrion</keyword>
<accession>Q64JQ7</accession>
<evidence type="ECO:0000259" key="18">
    <source>
        <dbReference type="Pfam" id="PF00361"/>
    </source>
</evidence>
<gene>
    <name evidence="20" type="primary">ND2</name>
</gene>
<evidence type="ECO:0000256" key="15">
    <source>
        <dbReference type="ARBA" id="ARBA00023136"/>
    </source>
</evidence>
<comment type="catalytic activity">
    <reaction evidence="16 17">
        <text>a ubiquinone + NADH + 5 H(+)(in) = a ubiquinol + NAD(+) + 4 H(+)(out)</text>
        <dbReference type="Rhea" id="RHEA:29091"/>
        <dbReference type="Rhea" id="RHEA-COMP:9565"/>
        <dbReference type="Rhea" id="RHEA-COMP:9566"/>
        <dbReference type="ChEBI" id="CHEBI:15378"/>
        <dbReference type="ChEBI" id="CHEBI:16389"/>
        <dbReference type="ChEBI" id="CHEBI:17976"/>
        <dbReference type="ChEBI" id="CHEBI:57540"/>
        <dbReference type="ChEBI" id="CHEBI:57945"/>
        <dbReference type="EC" id="7.1.1.2"/>
    </reaction>
</comment>
<feature type="transmembrane region" description="Helical" evidence="17">
    <location>
        <begin position="325"/>
        <end position="343"/>
    </location>
</feature>
<dbReference type="Pfam" id="PF06444">
    <property type="entry name" value="NADH_dehy_S2_C"/>
    <property type="match status" value="1"/>
</dbReference>
<keyword evidence="13 17" id="KW-0830">Ubiquinone</keyword>
<reference evidence="20" key="2">
    <citation type="journal article" date="2006" name="Mol. Biol. Evol.">
        <title>A hotspot of gene order rearrangement by tandem duplication and random loss in the vertebrate mitochondrial genome.</title>
        <authorList>
            <person name="San Mauro D."/>
            <person name="Gower D.J."/>
            <person name="Zardoya R."/>
            <person name="Wilkinson M."/>
        </authorList>
    </citation>
    <scope>NUCLEOTIDE SEQUENCE</scope>
</reference>
<evidence type="ECO:0000256" key="16">
    <source>
        <dbReference type="ARBA" id="ARBA00049551"/>
    </source>
</evidence>
<comment type="subcellular location">
    <subcellularLocation>
        <location evidence="1 17">Mitochondrion inner membrane</location>
        <topology evidence="1 17">Multi-pass membrane protein</topology>
    </subcellularLocation>
</comment>
<dbReference type="EC" id="7.1.1.2" evidence="3 17"/>
<evidence type="ECO:0000256" key="4">
    <source>
        <dbReference type="ARBA" id="ARBA00021008"/>
    </source>
</evidence>
<dbReference type="GeneID" id="3077188"/>
<keyword evidence="10 17" id="KW-0249">Electron transport</keyword>
<dbReference type="PANTHER" id="PTHR46552">
    <property type="entry name" value="NADH-UBIQUINONE OXIDOREDUCTASE CHAIN 2"/>
    <property type="match status" value="1"/>
</dbReference>
<name>Q64JQ7_SCOVT</name>
<evidence type="ECO:0000256" key="5">
    <source>
        <dbReference type="ARBA" id="ARBA00022448"/>
    </source>
</evidence>
<evidence type="ECO:0000256" key="17">
    <source>
        <dbReference type="RuleBase" id="RU003403"/>
    </source>
</evidence>
<keyword evidence="12 17" id="KW-0520">NAD</keyword>
<evidence type="ECO:0000313" key="20">
    <source>
        <dbReference type="EMBL" id="AAS13732.1"/>
    </source>
</evidence>
<evidence type="ECO:0000256" key="3">
    <source>
        <dbReference type="ARBA" id="ARBA00012944"/>
    </source>
</evidence>
<keyword evidence="7 17" id="KW-0812">Transmembrane</keyword>
<feature type="transmembrane region" description="Helical" evidence="17">
    <location>
        <begin position="139"/>
        <end position="165"/>
    </location>
</feature>
<dbReference type="InterPro" id="IPR010933">
    <property type="entry name" value="NADH_DH_su2_C"/>
</dbReference>
<evidence type="ECO:0000256" key="6">
    <source>
        <dbReference type="ARBA" id="ARBA00022660"/>
    </source>
</evidence>
<keyword evidence="15 17" id="KW-0472">Membrane</keyword>
<feature type="domain" description="NADH:quinone oxidoreductase/Mrp antiporter transmembrane" evidence="18">
    <location>
        <begin position="23"/>
        <end position="287"/>
    </location>
</feature>
<dbReference type="InterPro" id="IPR050175">
    <property type="entry name" value="Complex_I_Subunit_2"/>
</dbReference>
<dbReference type="PANTHER" id="PTHR46552:SF1">
    <property type="entry name" value="NADH-UBIQUINONE OXIDOREDUCTASE CHAIN 2"/>
    <property type="match status" value="1"/>
</dbReference>
<protein>
    <recommendedName>
        <fullName evidence="4 17">NADH-ubiquinone oxidoreductase chain 2</fullName>
        <ecNumber evidence="3 17">7.1.1.2</ecNumber>
    </recommendedName>
</protein>
<evidence type="ECO:0000256" key="2">
    <source>
        <dbReference type="ARBA" id="ARBA00007012"/>
    </source>
</evidence>
<keyword evidence="9 17" id="KW-1278">Translocase</keyword>
<evidence type="ECO:0000259" key="19">
    <source>
        <dbReference type="Pfam" id="PF06444"/>
    </source>
</evidence>
<sequence>MSPYTMFMMLSSLALGTMITLSSYHWLLAWMGLEINTLAIIPLMTRPGHPRATEAATKYFLTQASASALILFAALMNAWEMGEWDIKNISNMSANMLTIALTMKLGLAPLHFWLPEVLQGLELYTGLIMSTWQKLAPMAMIYLVSNSLNSYLLVIMSILSTLVGGWGGMNQTQLRKIMAYSSIAHLGWMMIIIIFLPNLTLLNFSIYVIMTASMFMMMKIFNTTKMTSMATSWSKSPPLAVMTIITLLSMGGLPPMTGFLPKWLILYELTKQNITITATIMAFAALLSLFFYLRLTYTLYLTQSPSSSNTSTIWRYKFHQPTMPVMLLMSMSTMFLPLTPLLMTL</sequence>
<feature type="transmembrane region" description="Helical" evidence="17">
    <location>
        <begin position="239"/>
        <end position="260"/>
    </location>
</feature>
<evidence type="ECO:0000256" key="13">
    <source>
        <dbReference type="ARBA" id="ARBA00023075"/>
    </source>
</evidence>
<dbReference type="Pfam" id="PF00361">
    <property type="entry name" value="Proton_antipo_M"/>
    <property type="match status" value="1"/>
</dbReference>
<organism evidence="20">
    <name type="scientific">Scolecomorphus vittatus</name>
    <name type="common">Banded caecilian</name>
    <dbReference type="NCBI Taxonomy" id="261001"/>
    <lineage>
        <taxon>Eukaryota</taxon>
        <taxon>Metazoa</taxon>
        <taxon>Chordata</taxon>
        <taxon>Craniata</taxon>
        <taxon>Vertebrata</taxon>
        <taxon>Euteleostomi</taxon>
        <taxon>Amphibia</taxon>
        <taxon>Gymnophiona</taxon>
        <taxon>Scolecomorphidae</taxon>
        <taxon>Scolecomorphus</taxon>
    </lineage>
</organism>
<keyword evidence="6 17" id="KW-0679">Respiratory chain</keyword>
<keyword evidence="5" id="KW-0813">Transport</keyword>
<dbReference type="CTD" id="4536"/>
<dbReference type="RefSeq" id="YP_089604.1">
    <property type="nucleotide sequence ID" value="NC_006304.1"/>
</dbReference>
<comment type="function">
    <text evidence="17">Core subunit of the mitochondrial membrane respiratory chain NADH dehydrogenase (Complex I) which catalyzes electron transfer from NADH through the respiratory chain, using ubiquinone as an electron acceptor. Essential for the catalytic activity and assembly of complex I.</text>
</comment>
<reference evidence="20" key="1">
    <citation type="journal article" date="2004" name="Mol. Phylogenet. Evol.">
        <title>Phylogeny of caecilian amphibians (Gymnophiona) based on complete mitochondrial genomes and nuclear RAG1.</title>
        <authorList>
            <person name="San Mauro D."/>
            <person name="Gower D.J."/>
            <person name="Oommen O.V."/>
            <person name="Wilkinson M."/>
            <person name="Zardoya R."/>
        </authorList>
    </citation>
    <scope>NUCLEOTIDE SEQUENCE</scope>
</reference>
<comment type="similarity">
    <text evidence="2 17">Belongs to the complex I subunit 2 family.</text>
</comment>
<geneLocation type="mitochondrion" evidence="20"/>
<evidence type="ECO:0000256" key="12">
    <source>
        <dbReference type="ARBA" id="ARBA00023027"/>
    </source>
</evidence>
<evidence type="ECO:0000256" key="8">
    <source>
        <dbReference type="ARBA" id="ARBA00022792"/>
    </source>
</evidence>
<dbReference type="InterPro" id="IPR003917">
    <property type="entry name" value="NADH_UbQ_OxRdtase_chain2"/>
</dbReference>
<keyword evidence="8 17" id="KW-0999">Mitochondrion inner membrane</keyword>
<dbReference type="GO" id="GO:0008137">
    <property type="term" value="F:NADH dehydrogenase (ubiquinone) activity"/>
    <property type="evidence" value="ECO:0007669"/>
    <property type="project" value="UniProtKB-EC"/>
</dbReference>
<dbReference type="GO" id="GO:0006120">
    <property type="term" value="P:mitochondrial electron transport, NADH to ubiquinone"/>
    <property type="evidence" value="ECO:0007669"/>
    <property type="project" value="InterPro"/>
</dbReference>
<dbReference type="PRINTS" id="PR01436">
    <property type="entry name" value="NADHDHGNASE2"/>
</dbReference>
<feature type="transmembrane region" description="Helical" evidence="17">
    <location>
        <begin position="94"/>
        <end position="114"/>
    </location>
</feature>
<feature type="domain" description="NADH dehydrogenase subunit 2 C-terminal" evidence="19">
    <location>
        <begin position="289"/>
        <end position="342"/>
    </location>
</feature>
<feature type="transmembrane region" description="Helical" evidence="17">
    <location>
        <begin position="63"/>
        <end position="82"/>
    </location>
</feature>
<evidence type="ECO:0000256" key="9">
    <source>
        <dbReference type="ARBA" id="ARBA00022967"/>
    </source>
</evidence>
<keyword evidence="11 17" id="KW-1133">Transmembrane helix</keyword>
<dbReference type="EMBL" id="AY456253">
    <property type="protein sequence ID" value="AAS13732.1"/>
    <property type="molecule type" value="Genomic_DNA"/>
</dbReference>
<evidence type="ECO:0000256" key="1">
    <source>
        <dbReference type="ARBA" id="ARBA00004448"/>
    </source>
</evidence>
<dbReference type="GO" id="GO:0005743">
    <property type="term" value="C:mitochondrial inner membrane"/>
    <property type="evidence" value="ECO:0007669"/>
    <property type="project" value="UniProtKB-SubCell"/>
</dbReference>